<accession>A0A804J6S3</accession>
<reference evidence="2" key="2">
    <citation type="submission" date="2021-05" db="UniProtKB">
        <authorList>
            <consortium name="EnsemblPlants"/>
        </authorList>
    </citation>
    <scope>IDENTIFICATION</scope>
    <source>
        <strain evidence="2">subsp. malaccensis</strain>
    </source>
</reference>
<sequence>MLGKCGLRYIRLARERRKLLLSTRIDSSVKCFLERTLSSLCSEIPSVSGTSLEASKMEEKGVVDATILIWSGIKILSHNIFSHGQ</sequence>
<dbReference type="Gramene" id="Ma05_t20890.1">
    <property type="protein sequence ID" value="Ma05_p20890.1"/>
    <property type="gene ID" value="Ma05_g20890"/>
</dbReference>
<dbReference type="EMBL" id="HG996470">
    <property type="protein sequence ID" value="CAG1839111.1"/>
    <property type="molecule type" value="Genomic_DNA"/>
</dbReference>
<dbReference type="AlphaFoldDB" id="A0A804J6S3"/>
<keyword evidence="3" id="KW-1185">Reference proteome</keyword>
<name>A0A804J6S3_MUSAM</name>
<dbReference type="Proteomes" id="UP000012960">
    <property type="component" value="Unplaced"/>
</dbReference>
<evidence type="ECO:0000313" key="2">
    <source>
        <dbReference type="EnsemblPlants" id="Ma05_p20890.1"/>
    </source>
</evidence>
<evidence type="ECO:0000313" key="3">
    <source>
        <dbReference type="Proteomes" id="UP000012960"/>
    </source>
</evidence>
<dbReference type="EnsemblPlants" id="Ma05_t20890.1">
    <property type="protein sequence ID" value="Ma05_p20890.1"/>
    <property type="gene ID" value="Ma05_g20890"/>
</dbReference>
<reference evidence="1" key="1">
    <citation type="submission" date="2021-03" db="EMBL/GenBank/DDBJ databases">
        <authorList>
            <consortium name="Genoscope - CEA"/>
            <person name="William W."/>
        </authorList>
    </citation>
    <scope>NUCLEOTIDE SEQUENCE</scope>
    <source>
        <strain evidence="1">Doubled-haploid Pahang</strain>
    </source>
</reference>
<protein>
    <submittedName>
        <fullName evidence="1">(wild Malaysian banana) hypothetical protein</fullName>
    </submittedName>
</protein>
<gene>
    <name evidence="1" type="ORF">GSMUA_272880.1</name>
</gene>
<dbReference type="InParanoid" id="A0A804J6S3"/>
<proteinExistence type="predicted"/>
<organism evidence="2 3">
    <name type="scientific">Musa acuminata subsp. malaccensis</name>
    <name type="common">Wild banana</name>
    <name type="synonym">Musa malaccensis</name>
    <dbReference type="NCBI Taxonomy" id="214687"/>
    <lineage>
        <taxon>Eukaryota</taxon>
        <taxon>Viridiplantae</taxon>
        <taxon>Streptophyta</taxon>
        <taxon>Embryophyta</taxon>
        <taxon>Tracheophyta</taxon>
        <taxon>Spermatophyta</taxon>
        <taxon>Magnoliopsida</taxon>
        <taxon>Liliopsida</taxon>
        <taxon>Zingiberales</taxon>
        <taxon>Musaceae</taxon>
        <taxon>Musa</taxon>
    </lineage>
</organism>
<evidence type="ECO:0000313" key="1">
    <source>
        <dbReference type="EMBL" id="CAG1839111.1"/>
    </source>
</evidence>